<feature type="compositionally biased region" description="Basic residues" evidence="1">
    <location>
        <begin position="198"/>
        <end position="211"/>
    </location>
</feature>
<evidence type="ECO:0000313" key="3">
    <source>
        <dbReference type="Proteomes" id="UP000257109"/>
    </source>
</evidence>
<protein>
    <submittedName>
        <fullName evidence="2">Uncharacterized protein</fullName>
    </submittedName>
</protein>
<reference evidence="2" key="1">
    <citation type="submission" date="2018-05" db="EMBL/GenBank/DDBJ databases">
        <title>Draft genome of Mucuna pruriens seed.</title>
        <authorList>
            <person name="Nnadi N.E."/>
            <person name="Vos R."/>
            <person name="Hasami M.H."/>
            <person name="Devisetty U.K."/>
            <person name="Aguiy J.C."/>
        </authorList>
    </citation>
    <scope>NUCLEOTIDE SEQUENCE [LARGE SCALE GENOMIC DNA]</scope>
    <source>
        <strain evidence="2">JCA_2017</strain>
    </source>
</reference>
<accession>A0A371F2I8</accession>
<dbReference type="OrthoDB" id="1740536at2759"/>
<feature type="compositionally biased region" description="Polar residues" evidence="1">
    <location>
        <begin position="160"/>
        <end position="177"/>
    </location>
</feature>
<comment type="caution">
    <text evidence="2">The sequence shown here is derived from an EMBL/GenBank/DDBJ whole genome shotgun (WGS) entry which is preliminary data.</text>
</comment>
<gene>
    <name evidence="2" type="ORF">CR513_48119</name>
</gene>
<evidence type="ECO:0000313" key="2">
    <source>
        <dbReference type="EMBL" id="RDX72403.1"/>
    </source>
</evidence>
<sequence>MQWFAGFPSKSIHTFKKIATTFMSQFATNRVKKIKVTNLFDIKQAKGESLKKIPCLVYDLDQKFFVKAFHKELRRLGKDGLSIGIQIVGRGQFSVPTIDHELEMLSPSKAGWGRLLLPSSWTHLERNGVSFIMHMDISRGLWDVAVGMQGELKPLHSNKGGDNNGQKCAKRQQTPSVRPSPPTEGGRASMGNQYRSRSPNKGHKRRSQSKGKLKDTPTLGNHSQYCQRRNDNPDDGEGARGLGELD</sequence>
<dbReference type="EMBL" id="QJKJ01010919">
    <property type="protein sequence ID" value="RDX72403.1"/>
    <property type="molecule type" value="Genomic_DNA"/>
</dbReference>
<feature type="region of interest" description="Disordered" evidence="1">
    <location>
        <begin position="153"/>
        <end position="246"/>
    </location>
</feature>
<evidence type="ECO:0000256" key="1">
    <source>
        <dbReference type="SAM" id="MobiDB-lite"/>
    </source>
</evidence>
<dbReference type="AlphaFoldDB" id="A0A371F2I8"/>
<feature type="compositionally biased region" description="Polar residues" evidence="1">
    <location>
        <begin position="218"/>
        <end position="227"/>
    </location>
</feature>
<dbReference type="Proteomes" id="UP000257109">
    <property type="component" value="Unassembled WGS sequence"/>
</dbReference>
<keyword evidence="3" id="KW-1185">Reference proteome</keyword>
<organism evidence="2 3">
    <name type="scientific">Mucuna pruriens</name>
    <name type="common">Velvet bean</name>
    <name type="synonym">Dolichos pruriens</name>
    <dbReference type="NCBI Taxonomy" id="157652"/>
    <lineage>
        <taxon>Eukaryota</taxon>
        <taxon>Viridiplantae</taxon>
        <taxon>Streptophyta</taxon>
        <taxon>Embryophyta</taxon>
        <taxon>Tracheophyta</taxon>
        <taxon>Spermatophyta</taxon>
        <taxon>Magnoliopsida</taxon>
        <taxon>eudicotyledons</taxon>
        <taxon>Gunneridae</taxon>
        <taxon>Pentapetalae</taxon>
        <taxon>rosids</taxon>
        <taxon>fabids</taxon>
        <taxon>Fabales</taxon>
        <taxon>Fabaceae</taxon>
        <taxon>Papilionoideae</taxon>
        <taxon>50 kb inversion clade</taxon>
        <taxon>NPAAA clade</taxon>
        <taxon>indigoferoid/millettioid clade</taxon>
        <taxon>Phaseoleae</taxon>
        <taxon>Mucuna</taxon>
    </lineage>
</organism>
<proteinExistence type="predicted"/>
<feature type="non-terminal residue" evidence="2">
    <location>
        <position position="1"/>
    </location>
</feature>
<name>A0A371F2I8_MUCPR</name>